<dbReference type="SUPFAM" id="SSF161098">
    <property type="entry name" value="MetI-like"/>
    <property type="match status" value="1"/>
</dbReference>
<sequence>MNRWRNKKYYRSYLEDLFLDMGIKIALVLLAVATLYPFWNTIVVSFNDATDTLRGGLTIWPRRISFQNYKAVFASGTIYNAFLVSVARVICSTLGNIFLTSMLAYALSRKEFVLRKHFTFILILSMYVSAGLIPYYFLIRSLGLLNTFWVYVIPGLVNAFNFIVIRTYMGTIPDSLIESARIDGSGDFLIFIRIILPLITPVLATVALFVAVGNWNSWFDTMIFASGRQELSTLQYELMKFLASSQNQAKSAADVGAMGMAKDYVSSIVTPASIRAAITVVAAAPILVVYPFLQRYFVIGLTVGGVKE</sequence>
<evidence type="ECO:0000256" key="4">
    <source>
        <dbReference type="ARBA" id="ARBA00022692"/>
    </source>
</evidence>
<protein>
    <submittedName>
        <fullName evidence="9">Carbohydrate ABC transporter permease</fullName>
    </submittedName>
</protein>
<keyword evidence="5 7" id="KW-1133">Transmembrane helix</keyword>
<feature type="transmembrane region" description="Helical" evidence="7">
    <location>
        <begin position="149"/>
        <end position="169"/>
    </location>
</feature>
<feature type="domain" description="ABC transmembrane type-1" evidence="8">
    <location>
        <begin position="82"/>
        <end position="293"/>
    </location>
</feature>
<feature type="transmembrane region" description="Helical" evidence="7">
    <location>
        <begin position="78"/>
        <end position="106"/>
    </location>
</feature>
<dbReference type="InterPro" id="IPR000515">
    <property type="entry name" value="MetI-like"/>
</dbReference>
<evidence type="ECO:0000313" key="9">
    <source>
        <dbReference type="EMBL" id="HFH28137.1"/>
    </source>
</evidence>
<keyword evidence="4 7" id="KW-0812">Transmembrane</keyword>
<evidence type="ECO:0000256" key="7">
    <source>
        <dbReference type="RuleBase" id="RU363032"/>
    </source>
</evidence>
<dbReference type="AlphaFoldDB" id="A0A7C3E381"/>
<dbReference type="EMBL" id="DSVL01000039">
    <property type="protein sequence ID" value="HFH28137.1"/>
    <property type="molecule type" value="Genomic_DNA"/>
</dbReference>
<gene>
    <name evidence="9" type="ORF">ENS59_01290</name>
</gene>
<feature type="transmembrane region" description="Helical" evidence="7">
    <location>
        <begin position="272"/>
        <end position="293"/>
    </location>
</feature>
<evidence type="ECO:0000256" key="1">
    <source>
        <dbReference type="ARBA" id="ARBA00004651"/>
    </source>
</evidence>
<dbReference type="Pfam" id="PF00528">
    <property type="entry name" value="BPD_transp_1"/>
    <property type="match status" value="1"/>
</dbReference>
<evidence type="ECO:0000256" key="6">
    <source>
        <dbReference type="ARBA" id="ARBA00023136"/>
    </source>
</evidence>
<proteinExistence type="inferred from homology"/>
<keyword evidence="2 7" id="KW-0813">Transport</keyword>
<evidence type="ECO:0000256" key="3">
    <source>
        <dbReference type="ARBA" id="ARBA00022475"/>
    </source>
</evidence>
<name>A0A7C3E381_9SPIR</name>
<dbReference type="PROSITE" id="PS50928">
    <property type="entry name" value="ABC_TM1"/>
    <property type="match status" value="1"/>
</dbReference>
<keyword evidence="3" id="KW-1003">Cell membrane</keyword>
<comment type="subcellular location">
    <subcellularLocation>
        <location evidence="1 7">Cell membrane</location>
        <topology evidence="1 7">Multi-pass membrane protein</topology>
    </subcellularLocation>
</comment>
<dbReference type="CDD" id="cd06261">
    <property type="entry name" value="TM_PBP2"/>
    <property type="match status" value="1"/>
</dbReference>
<dbReference type="GO" id="GO:0005886">
    <property type="term" value="C:plasma membrane"/>
    <property type="evidence" value="ECO:0007669"/>
    <property type="project" value="UniProtKB-SubCell"/>
</dbReference>
<feature type="transmembrane region" description="Helical" evidence="7">
    <location>
        <begin position="118"/>
        <end position="137"/>
    </location>
</feature>
<accession>A0A7C3E381</accession>
<evidence type="ECO:0000256" key="2">
    <source>
        <dbReference type="ARBA" id="ARBA00022448"/>
    </source>
</evidence>
<dbReference type="GO" id="GO:0055085">
    <property type="term" value="P:transmembrane transport"/>
    <property type="evidence" value="ECO:0007669"/>
    <property type="project" value="InterPro"/>
</dbReference>
<organism evidence="9">
    <name type="scientific">Gracilinema caldarium</name>
    <dbReference type="NCBI Taxonomy" id="215591"/>
    <lineage>
        <taxon>Bacteria</taxon>
        <taxon>Pseudomonadati</taxon>
        <taxon>Spirochaetota</taxon>
        <taxon>Spirochaetia</taxon>
        <taxon>Spirochaetales</taxon>
        <taxon>Breznakiellaceae</taxon>
        <taxon>Gracilinema</taxon>
    </lineage>
</organism>
<dbReference type="PANTHER" id="PTHR43744">
    <property type="entry name" value="ABC TRANSPORTER PERMEASE PROTEIN MG189-RELATED-RELATED"/>
    <property type="match status" value="1"/>
</dbReference>
<keyword evidence="6 7" id="KW-0472">Membrane</keyword>
<dbReference type="InterPro" id="IPR035906">
    <property type="entry name" value="MetI-like_sf"/>
</dbReference>
<reference evidence="9" key="1">
    <citation type="journal article" date="2020" name="mSystems">
        <title>Genome- and Community-Level Interaction Insights into Carbon Utilization and Element Cycling Functions of Hydrothermarchaeota in Hydrothermal Sediment.</title>
        <authorList>
            <person name="Zhou Z."/>
            <person name="Liu Y."/>
            <person name="Xu W."/>
            <person name="Pan J."/>
            <person name="Luo Z.H."/>
            <person name="Li M."/>
        </authorList>
    </citation>
    <scope>NUCLEOTIDE SEQUENCE [LARGE SCALE GENOMIC DNA]</scope>
    <source>
        <strain evidence="9">SpSt-503</strain>
    </source>
</reference>
<evidence type="ECO:0000259" key="8">
    <source>
        <dbReference type="PROSITE" id="PS50928"/>
    </source>
</evidence>
<comment type="similarity">
    <text evidence="7">Belongs to the binding-protein-dependent transport system permease family.</text>
</comment>
<evidence type="ECO:0000256" key="5">
    <source>
        <dbReference type="ARBA" id="ARBA00022989"/>
    </source>
</evidence>
<dbReference type="Gene3D" id="1.10.3720.10">
    <property type="entry name" value="MetI-like"/>
    <property type="match status" value="1"/>
</dbReference>
<comment type="caution">
    <text evidence="9">The sequence shown here is derived from an EMBL/GenBank/DDBJ whole genome shotgun (WGS) entry which is preliminary data.</text>
</comment>
<feature type="transmembrane region" description="Helical" evidence="7">
    <location>
        <begin position="190"/>
        <end position="212"/>
    </location>
</feature>
<dbReference type="PANTHER" id="PTHR43744:SF9">
    <property type="entry name" value="POLYGALACTURONAN_RHAMNOGALACTURONAN TRANSPORT SYSTEM PERMEASE PROTEIN YTCP"/>
    <property type="match status" value="1"/>
</dbReference>
<feature type="transmembrane region" description="Helical" evidence="7">
    <location>
        <begin position="21"/>
        <end position="39"/>
    </location>
</feature>